<feature type="compositionally biased region" description="Polar residues" evidence="1">
    <location>
        <begin position="78"/>
        <end position="97"/>
    </location>
</feature>
<dbReference type="AlphaFoldDB" id="A0A1Y1ILM5"/>
<evidence type="ECO:0008006" key="5">
    <source>
        <dbReference type="Google" id="ProtNLM"/>
    </source>
</evidence>
<sequence>MALSILAQLHTFPRGTLTLKQTSELTCEQRVLRCHAWLHSSTFQGTHLAGQRHSLSQPSIFTSQKVGNGVDRRMASTGPMQRTKAQASTSVGASVTSDQNDKTLVQHTFGLPTAPGPNFANTSPMYDVTFTSIDFHRTIGHTINTIILLLPTLYYWNDPRWKFVLLAKLTLPEAVWEQATHYFTRQLHNVHKLKIVPLLILDAIFFANGGAQQVLSGPKDGLYYFMFYYFVVFMGGNLVEAFITFFGKYWPIKAPGSV</sequence>
<dbReference type="Proteomes" id="UP000054558">
    <property type="component" value="Unassembled WGS sequence"/>
</dbReference>
<name>A0A1Y1ILM5_KLENI</name>
<reference evidence="3 4" key="1">
    <citation type="journal article" date="2014" name="Nat. Commun.">
        <title>Klebsormidium flaccidum genome reveals primary factors for plant terrestrial adaptation.</title>
        <authorList>
            <person name="Hori K."/>
            <person name="Maruyama F."/>
            <person name="Fujisawa T."/>
            <person name="Togashi T."/>
            <person name="Yamamoto N."/>
            <person name="Seo M."/>
            <person name="Sato S."/>
            <person name="Yamada T."/>
            <person name="Mori H."/>
            <person name="Tajima N."/>
            <person name="Moriyama T."/>
            <person name="Ikeuchi M."/>
            <person name="Watanabe M."/>
            <person name="Wada H."/>
            <person name="Kobayashi K."/>
            <person name="Saito M."/>
            <person name="Masuda T."/>
            <person name="Sasaki-Sekimoto Y."/>
            <person name="Mashiguchi K."/>
            <person name="Awai K."/>
            <person name="Shimojima M."/>
            <person name="Masuda S."/>
            <person name="Iwai M."/>
            <person name="Nobusawa T."/>
            <person name="Narise T."/>
            <person name="Kondo S."/>
            <person name="Saito H."/>
            <person name="Sato R."/>
            <person name="Murakawa M."/>
            <person name="Ihara Y."/>
            <person name="Oshima-Yamada Y."/>
            <person name="Ohtaka K."/>
            <person name="Satoh M."/>
            <person name="Sonobe K."/>
            <person name="Ishii M."/>
            <person name="Ohtani R."/>
            <person name="Kanamori-Sato M."/>
            <person name="Honoki R."/>
            <person name="Miyazaki D."/>
            <person name="Mochizuki H."/>
            <person name="Umetsu J."/>
            <person name="Higashi K."/>
            <person name="Shibata D."/>
            <person name="Kamiya Y."/>
            <person name="Sato N."/>
            <person name="Nakamura Y."/>
            <person name="Tabata S."/>
            <person name="Ida S."/>
            <person name="Kurokawa K."/>
            <person name="Ohta H."/>
        </authorList>
    </citation>
    <scope>NUCLEOTIDE SEQUENCE [LARGE SCALE GENOMIC DNA]</scope>
    <source>
        <strain evidence="3 4">NIES-2285</strain>
    </source>
</reference>
<gene>
    <name evidence="3" type="ORF">KFL_005920050</name>
</gene>
<keyword evidence="2" id="KW-1133">Transmembrane helix</keyword>
<evidence type="ECO:0000256" key="1">
    <source>
        <dbReference type="SAM" id="MobiDB-lite"/>
    </source>
</evidence>
<keyword evidence="4" id="KW-1185">Reference proteome</keyword>
<keyword evidence="2" id="KW-0812">Transmembrane</keyword>
<feature type="transmembrane region" description="Helical" evidence="2">
    <location>
        <begin position="221"/>
        <end position="243"/>
    </location>
</feature>
<feature type="region of interest" description="Disordered" evidence="1">
    <location>
        <begin position="75"/>
        <end position="97"/>
    </location>
</feature>
<evidence type="ECO:0000256" key="2">
    <source>
        <dbReference type="SAM" id="Phobius"/>
    </source>
</evidence>
<dbReference type="EMBL" id="DF237541">
    <property type="protein sequence ID" value="GAQ90041.1"/>
    <property type="molecule type" value="Genomic_DNA"/>
</dbReference>
<evidence type="ECO:0000313" key="3">
    <source>
        <dbReference type="EMBL" id="GAQ90041.1"/>
    </source>
</evidence>
<protein>
    <recommendedName>
        <fullName evidence="5">Protein TIC 20</fullName>
    </recommendedName>
</protein>
<accession>A0A1Y1ILM5</accession>
<keyword evidence="2" id="KW-0472">Membrane</keyword>
<evidence type="ECO:0000313" key="4">
    <source>
        <dbReference type="Proteomes" id="UP000054558"/>
    </source>
</evidence>
<feature type="transmembrane region" description="Helical" evidence="2">
    <location>
        <begin position="195"/>
        <end position="215"/>
    </location>
</feature>
<organism evidence="3 4">
    <name type="scientific">Klebsormidium nitens</name>
    <name type="common">Green alga</name>
    <name type="synonym">Ulothrix nitens</name>
    <dbReference type="NCBI Taxonomy" id="105231"/>
    <lineage>
        <taxon>Eukaryota</taxon>
        <taxon>Viridiplantae</taxon>
        <taxon>Streptophyta</taxon>
        <taxon>Klebsormidiophyceae</taxon>
        <taxon>Klebsormidiales</taxon>
        <taxon>Klebsormidiaceae</taxon>
        <taxon>Klebsormidium</taxon>
    </lineage>
</organism>
<proteinExistence type="predicted"/>